<protein>
    <submittedName>
        <fullName evidence="5">Zf-HC2 domain-containing protein</fullName>
    </submittedName>
</protein>
<comment type="caution">
    <text evidence="5">The sequence shown here is derived from an EMBL/GenBank/DDBJ whole genome shotgun (WGS) entry which is preliminary data.</text>
</comment>
<evidence type="ECO:0000256" key="4">
    <source>
        <dbReference type="SAM" id="Phobius"/>
    </source>
</evidence>
<dbReference type="EMBL" id="JBHSMD010000010">
    <property type="protein sequence ID" value="MFC5495489.1"/>
    <property type="molecule type" value="Genomic_DNA"/>
</dbReference>
<evidence type="ECO:0000256" key="2">
    <source>
        <dbReference type="ARBA" id="ARBA00023163"/>
    </source>
</evidence>
<sequence length="154" mass="16426">MMGHLGTRTSALLDGQLSPEETERAWEHVHGCHACRDLVEREGWVKTRLAGLTFEVAAPSTPDWLKGSLMGACDFAPAGEAYLQPSLDHRRRNVGMVAIGSGAVGAAVMGVLVFGIAPASTPTIERPAPASINQTEQPRPPAATQPTAFARMRR</sequence>
<keyword evidence="4" id="KW-1133">Transmembrane helix</keyword>
<name>A0ABW0N959_9ACTN</name>
<evidence type="ECO:0000256" key="1">
    <source>
        <dbReference type="ARBA" id="ARBA00023015"/>
    </source>
</evidence>
<feature type="transmembrane region" description="Helical" evidence="4">
    <location>
        <begin position="94"/>
        <end position="117"/>
    </location>
</feature>
<dbReference type="InterPro" id="IPR041916">
    <property type="entry name" value="Anti_sigma_zinc_sf"/>
</dbReference>
<gene>
    <name evidence="5" type="ORF">ACFPKY_20440</name>
</gene>
<evidence type="ECO:0000313" key="5">
    <source>
        <dbReference type="EMBL" id="MFC5495489.1"/>
    </source>
</evidence>
<evidence type="ECO:0000313" key="6">
    <source>
        <dbReference type="Proteomes" id="UP001595956"/>
    </source>
</evidence>
<proteinExistence type="predicted"/>
<dbReference type="RefSeq" id="WP_345181582.1">
    <property type="nucleotide sequence ID" value="NZ_BAABFQ010000009.1"/>
</dbReference>
<feature type="region of interest" description="Disordered" evidence="3">
    <location>
        <begin position="125"/>
        <end position="154"/>
    </location>
</feature>
<organism evidence="5 6">
    <name type="scientific">Nocardioides caricicola</name>
    <dbReference type="NCBI Taxonomy" id="634770"/>
    <lineage>
        <taxon>Bacteria</taxon>
        <taxon>Bacillati</taxon>
        <taxon>Actinomycetota</taxon>
        <taxon>Actinomycetes</taxon>
        <taxon>Propionibacteriales</taxon>
        <taxon>Nocardioidaceae</taxon>
        <taxon>Nocardioides</taxon>
    </lineage>
</organism>
<evidence type="ECO:0000256" key="3">
    <source>
        <dbReference type="SAM" id="MobiDB-lite"/>
    </source>
</evidence>
<reference evidence="6" key="1">
    <citation type="journal article" date="2019" name="Int. J. Syst. Evol. Microbiol.">
        <title>The Global Catalogue of Microorganisms (GCM) 10K type strain sequencing project: providing services to taxonomists for standard genome sequencing and annotation.</title>
        <authorList>
            <consortium name="The Broad Institute Genomics Platform"/>
            <consortium name="The Broad Institute Genome Sequencing Center for Infectious Disease"/>
            <person name="Wu L."/>
            <person name="Ma J."/>
        </authorList>
    </citation>
    <scope>NUCLEOTIDE SEQUENCE [LARGE SCALE GENOMIC DNA]</scope>
    <source>
        <strain evidence="6">KACC 13778</strain>
    </source>
</reference>
<keyword evidence="2" id="KW-0804">Transcription</keyword>
<keyword evidence="4" id="KW-0472">Membrane</keyword>
<accession>A0ABW0N959</accession>
<dbReference type="Proteomes" id="UP001595956">
    <property type="component" value="Unassembled WGS sequence"/>
</dbReference>
<keyword evidence="6" id="KW-1185">Reference proteome</keyword>
<keyword evidence="4" id="KW-0812">Transmembrane</keyword>
<dbReference type="Gene3D" id="1.10.10.1320">
    <property type="entry name" value="Anti-sigma factor, zinc-finger domain"/>
    <property type="match status" value="1"/>
</dbReference>
<keyword evidence="1" id="KW-0805">Transcription regulation</keyword>